<organism evidence="2 3">
    <name type="scientific">Luedemannella flava</name>
    <dbReference type="NCBI Taxonomy" id="349316"/>
    <lineage>
        <taxon>Bacteria</taxon>
        <taxon>Bacillati</taxon>
        <taxon>Actinomycetota</taxon>
        <taxon>Actinomycetes</taxon>
        <taxon>Micromonosporales</taxon>
        <taxon>Micromonosporaceae</taxon>
        <taxon>Luedemannella</taxon>
    </lineage>
</organism>
<dbReference type="EMBL" id="BAAALT010000275">
    <property type="protein sequence ID" value="GAA1832731.1"/>
    <property type="molecule type" value="Genomic_DNA"/>
</dbReference>
<dbReference type="Proteomes" id="UP001500218">
    <property type="component" value="Unassembled WGS sequence"/>
</dbReference>
<evidence type="ECO:0008006" key="4">
    <source>
        <dbReference type="Google" id="ProtNLM"/>
    </source>
</evidence>
<feature type="chain" id="PRO_5045163581" description="Fibronectin type-III domain-containing protein" evidence="1">
    <location>
        <begin position="36"/>
        <end position="235"/>
    </location>
</feature>
<feature type="signal peptide" evidence="1">
    <location>
        <begin position="1"/>
        <end position="35"/>
    </location>
</feature>
<keyword evidence="1" id="KW-0732">Signal</keyword>
<proteinExistence type="predicted"/>
<comment type="caution">
    <text evidence="2">The sequence shown here is derived from an EMBL/GenBank/DDBJ whole genome shotgun (WGS) entry which is preliminary data.</text>
</comment>
<accession>A0ABP4Z0W4</accession>
<dbReference type="InterPro" id="IPR012291">
    <property type="entry name" value="CBM2_carb-bd_dom_sf"/>
</dbReference>
<gene>
    <name evidence="2" type="ORF">GCM10009682_59010</name>
</gene>
<evidence type="ECO:0000313" key="3">
    <source>
        <dbReference type="Proteomes" id="UP001500218"/>
    </source>
</evidence>
<sequence length="235" mass="25048">MLMNGSRLRARGRILALATVLATATTLAIGSPAYASTGSVSRLPQLPGTIGYTLRVTVTYDHNAPTTEWRLEFDLPPGAGTLNWTGLPMFKTPGTNHWVGTYRSTSPMVAGTTFTIHVPIGAVTADPTNCTIDGNPCAYSVLTDTQPPTVPADVIARRATWPGVGTGTTLKWSASTDDWGLSGYEVYINGTLYRTVTSNALISVPNATVTTTYAVRAFDKFGNYSAFGTYVLPYP</sequence>
<name>A0ABP4Z0W4_9ACTN</name>
<reference evidence="3" key="1">
    <citation type="journal article" date="2019" name="Int. J. Syst. Evol. Microbiol.">
        <title>The Global Catalogue of Microorganisms (GCM) 10K type strain sequencing project: providing services to taxonomists for standard genome sequencing and annotation.</title>
        <authorList>
            <consortium name="The Broad Institute Genomics Platform"/>
            <consortium name="The Broad Institute Genome Sequencing Center for Infectious Disease"/>
            <person name="Wu L."/>
            <person name="Ma J."/>
        </authorList>
    </citation>
    <scope>NUCLEOTIDE SEQUENCE [LARGE SCALE GENOMIC DNA]</scope>
    <source>
        <strain evidence="3">JCM 13250</strain>
    </source>
</reference>
<dbReference type="InterPro" id="IPR013783">
    <property type="entry name" value="Ig-like_fold"/>
</dbReference>
<dbReference type="Gene3D" id="2.60.40.290">
    <property type="match status" value="1"/>
</dbReference>
<protein>
    <recommendedName>
        <fullName evidence="4">Fibronectin type-III domain-containing protein</fullName>
    </recommendedName>
</protein>
<dbReference type="Gene3D" id="2.60.40.10">
    <property type="entry name" value="Immunoglobulins"/>
    <property type="match status" value="1"/>
</dbReference>
<keyword evidence="3" id="KW-1185">Reference proteome</keyword>
<evidence type="ECO:0000313" key="2">
    <source>
        <dbReference type="EMBL" id="GAA1832731.1"/>
    </source>
</evidence>
<evidence type="ECO:0000256" key="1">
    <source>
        <dbReference type="SAM" id="SignalP"/>
    </source>
</evidence>